<feature type="transmembrane region" description="Helical" evidence="1">
    <location>
        <begin position="200"/>
        <end position="229"/>
    </location>
</feature>
<feature type="domain" description="DUF1206" evidence="2">
    <location>
        <begin position="207"/>
        <end position="275"/>
    </location>
</feature>
<keyword evidence="1" id="KW-0472">Membrane</keyword>
<dbReference type="EMBL" id="RIBZ01000169">
    <property type="protein sequence ID" value="RNG27800.1"/>
    <property type="molecule type" value="Genomic_DNA"/>
</dbReference>
<proteinExistence type="predicted"/>
<comment type="caution">
    <text evidence="3">The sequence shown here is derived from an EMBL/GenBank/DDBJ whole genome shotgun (WGS) entry which is preliminary data.</text>
</comment>
<feature type="transmembrane region" description="Helical" evidence="1">
    <location>
        <begin position="110"/>
        <end position="131"/>
    </location>
</feature>
<evidence type="ECO:0000259" key="2">
    <source>
        <dbReference type="Pfam" id="PF06724"/>
    </source>
</evidence>
<feature type="domain" description="DUF1206" evidence="2">
    <location>
        <begin position="113"/>
        <end position="180"/>
    </location>
</feature>
<protein>
    <submittedName>
        <fullName evidence="3">DUF1206 domain-containing protein</fullName>
    </submittedName>
</protein>
<feature type="transmembrane region" description="Helical" evidence="1">
    <location>
        <begin position="158"/>
        <end position="180"/>
    </location>
</feature>
<organism evidence="3 4">
    <name type="scientific">Streptomyces botrytidirepellens</name>
    <dbReference type="NCBI Taxonomy" id="2486417"/>
    <lineage>
        <taxon>Bacteria</taxon>
        <taxon>Bacillati</taxon>
        <taxon>Actinomycetota</taxon>
        <taxon>Actinomycetes</taxon>
        <taxon>Kitasatosporales</taxon>
        <taxon>Streptomycetaceae</taxon>
        <taxon>Streptomyces</taxon>
    </lineage>
</organism>
<reference evidence="3 4" key="1">
    <citation type="submission" date="2018-11" db="EMBL/GenBank/DDBJ databases">
        <title>The Potential of Streptomyces as Biocontrol Agents against the Tomato grey mould, Botrytis cinerea (Gray mold) Frontiers in Microbiology.</title>
        <authorList>
            <person name="Li D."/>
        </authorList>
    </citation>
    <scope>NUCLEOTIDE SEQUENCE [LARGE SCALE GENOMIC DNA]</scope>
    <source>
        <strain evidence="3 4">NEAU-LD23</strain>
    </source>
</reference>
<keyword evidence="1" id="KW-0812">Transmembrane</keyword>
<feature type="domain" description="DUF1206" evidence="2">
    <location>
        <begin position="30"/>
        <end position="96"/>
    </location>
</feature>
<feature type="transmembrane region" description="Helical" evidence="1">
    <location>
        <begin position="70"/>
        <end position="89"/>
    </location>
</feature>
<keyword evidence="4" id="KW-1185">Reference proteome</keyword>
<dbReference type="RefSeq" id="WP_123100084.1">
    <property type="nucleotide sequence ID" value="NZ_RIBZ01000169.1"/>
</dbReference>
<sequence length="277" mass="28367">MNVSSIARGLGPVPRTRAPHRAIEAAARGGLTARGVLYLLVGVIALRIAFGDGGKQADRSGALQMLAHQPFGAALVWAVGAGLVCMALWRLSEAAFGAAGPDGRKATKRLAGAARAVFYAFVAYSVLVFAAGEGGGGSSDRQSQDVTARALGLPEGRWLVGLGGAVVAGAGVWIAVRALLRTFRKHLALSGMPRRAERAVEALGVCGGVARGAVFAVAGGFAVSAAVRYDPDRAKGVDDTLRTFAATSAGPWLLAAVAAGLALFGVFSFAMARWRRV</sequence>
<evidence type="ECO:0000313" key="3">
    <source>
        <dbReference type="EMBL" id="RNG27800.1"/>
    </source>
</evidence>
<name>A0A3M8WEA8_9ACTN</name>
<gene>
    <name evidence="3" type="ORF">EEJ42_12890</name>
</gene>
<dbReference type="Proteomes" id="UP000275401">
    <property type="component" value="Unassembled WGS sequence"/>
</dbReference>
<evidence type="ECO:0000313" key="4">
    <source>
        <dbReference type="Proteomes" id="UP000275401"/>
    </source>
</evidence>
<accession>A0A3M8WEA8</accession>
<evidence type="ECO:0000256" key="1">
    <source>
        <dbReference type="SAM" id="Phobius"/>
    </source>
</evidence>
<dbReference type="InterPro" id="IPR009597">
    <property type="entry name" value="DUF1206"/>
</dbReference>
<keyword evidence="1" id="KW-1133">Transmembrane helix</keyword>
<feature type="transmembrane region" description="Helical" evidence="1">
    <location>
        <begin position="31"/>
        <end position="50"/>
    </location>
</feature>
<feature type="transmembrane region" description="Helical" evidence="1">
    <location>
        <begin position="249"/>
        <end position="272"/>
    </location>
</feature>
<dbReference type="AlphaFoldDB" id="A0A3M8WEA8"/>
<dbReference type="Pfam" id="PF06724">
    <property type="entry name" value="DUF1206"/>
    <property type="match status" value="3"/>
</dbReference>